<keyword evidence="1" id="KW-0732">Signal</keyword>
<dbReference type="AlphaFoldDB" id="A0A0G1IJW5"/>
<evidence type="ECO:0000256" key="1">
    <source>
        <dbReference type="SAM" id="SignalP"/>
    </source>
</evidence>
<name>A0A0G1IJW5_9BACT</name>
<organism evidence="2 3">
    <name type="scientific">Candidatus Giovannonibacteria bacterium GW2011_GWA1_44_25</name>
    <dbReference type="NCBI Taxonomy" id="1618645"/>
    <lineage>
        <taxon>Bacteria</taxon>
        <taxon>Candidatus Giovannoniibacteriota</taxon>
    </lineage>
</organism>
<feature type="chain" id="PRO_5002537664" evidence="1">
    <location>
        <begin position="22"/>
        <end position="177"/>
    </location>
</feature>
<feature type="signal peptide" evidence="1">
    <location>
        <begin position="1"/>
        <end position="21"/>
    </location>
</feature>
<reference evidence="2 3" key="1">
    <citation type="journal article" date="2015" name="Nature">
        <title>rRNA introns, odd ribosomes, and small enigmatic genomes across a large radiation of phyla.</title>
        <authorList>
            <person name="Brown C.T."/>
            <person name="Hug L.A."/>
            <person name="Thomas B.C."/>
            <person name="Sharon I."/>
            <person name="Castelle C.J."/>
            <person name="Singh A."/>
            <person name="Wilkins M.J."/>
            <person name="Williams K.H."/>
            <person name="Banfield J.F."/>
        </authorList>
    </citation>
    <scope>NUCLEOTIDE SEQUENCE [LARGE SCALE GENOMIC DNA]</scope>
</reference>
<accession>A0A0G1IJW5</accession>
<sequence length="177" mass="19629">MRKFLFALILSICATAGPTFANQTTGEITFIASNAELQLALEKRLELKGLAVSSDFYAVIENGGKEKIDELAKFLLDKALRPVFIYGYKIDASVLYKWFGSHGEFGCKPLVMAGIFPTLLLNLLLNGNFLQGLQGATVEMCGGDEPVRSEEWLRNWVAESWRATKEDLKNKGYATLP</sequence>
<dbReference type="EMBL" id="LCIR01000011">
    <property type="protein sequence ID" value="KKT59475.1"/>
    <property type="molecule type" value="Genomic_DNA"/>
</dbReference>
<comment type="caution">
    <text evidence="2">The sequence shown here is derived from an EMBL/GenBank/DDBJ whole genome shotgun (WGS) entry which is preliminary data.</text>
</comment>
<dbReference type="Proteomes" id="UP000034087">
    <property type="component" value="Unassembled WGS sequence"/>
</dbReference>
<proteinExistence type="predicted"/>
<protein>
    <submittedName>
        <fullName evidence="2">Uncharacterized protein</fullName>
    </submittedName>
</protein>
<evidence type="ECO:0000313" key="2">
    <source>
        <dbReference type="EMBL" id="KKT59475.1"/>
    </source>
</evidence>
<gene>
    <name evidence="2" type="ORF">UW53_C0011G0004</name>
</gene>
<evidence type="ECO:0000313" key="3">
    <source>
        <dbReference type="Proteomes" id="UP000034087"/>
    </source>
</evidence>